<name>A0A5M6CHU3_9BACT</name>
<keyword evidence="2" id="KW-1185">Reference proteome</keyword>
<reference evidence="1 2" key="1">
    <citation type="submission" date="2019-09" db="EMBL/GenBank/DDBJ databases">
        <title>Genome sequence and assembly of Taibaiella sp.</title>
        <authorList>
            <person name="Chhetri G."/>
        </authorList>
    </citation>
    <scope>NUCLEOTIDE SEQUENCE [LARGE SCALE GENOMIC DNA]</scope>
    <source>
        <strain evidence="1 2">KVB11</strain>
    </source>
</reference>
<dbReference type="AlphaFoldDB" id="A0A5M6CHU3"/>
<organism evidence="1 2">
    <name type="scientific">Taibaiella lutea</name>
    <dbReference type="NCBI Taxonomy" id="2608001"/>
    <lineage>
        <taxon>Bacteria</taxon>
        <taxon>Pseudomonadati</taxon>
        <taxon>Bacteroidota</taxon>
        <taxon>Chitinophagia</taxon>
        <taxon>Chitinophagales</taxon>
        <taxon>Chitinophagaceae</taxon>
        <taxon>Taibaiella</taxon>
    </lineage>
</organism>
<protein>
    <submittedName>
        <fullName evidence="1">Uncharacterized protein</fullName>
    </submittedName>
</protein>
<dbReference type="Proteomes" id="UP000323632">
    <property type="component" value="Unassembled WGS sequence"/>
</dbReference>
<dbReference type="RefSeq" id="WP_150034221.1">
    <property type="nucleotide sequence ID" value="NZ_VWSH01000004.1"/>
</dbReference>
<evidence type="ECO:0000313" key="2">
    <source>
        <dbReference type="Proteomes" id="UP000323632"/>
    </source>
</evidence>
<accession>A0A5M6CHU3</accession>
<proteinExistence type="predicted"/>
<sequence>MNINYMDRQYSIPNSLHSITLEQWIKWKENYGNALDAKKKEIDLMPDSSDKDVEAFLLLSDAACKFFSFYTGIELEEMRTNFDVNQLINVYTSSTSIMTDEQFELDIEPEYIVNNSIWNIIPPIDFVPEDGLMYDSFLELKKMVIQLKAFSEGDWNKLPALCAMYLRKKGETAADINNYLEERHSLMQQLPLNIAFSIAKYLEVTLKVYTDTLNTKTE</sequence>
<comment type="caution">
    <text evidence="1">The sequence shown here is derived from an EMBL/GenBank/DDBJ whole genome shotgun (WGS) entry which is preliminary data.</text>
</comment>
<evidence type="ECO:0000313" key="1">
    <source>
        <dbReference type="EMBL" id="KAA5532659.1"/>
    </source>
</evidence>
<gene>
    <name evidence="1" type="ORF">F0919_17920</name>
</gene>
<dbReference type="EMBL" id="VWSH01000004">
    <property type="protein sequence ID" value="KAA5532659.1"/>
    <property type="molecule type" value="Genomic_DNA"/>
</dbReference>